<dbReference type="AlphaFoldDB" id="A0A9W9YU60"/>
<evidence type="ECO:0000313" key="2">
    <source>
        <dbReference type="Proteomes" id="UP001163046"/>
    </source>
</evidence>
<accession>A0A9W9YU60</accession>
<gene>
    <name evidence="1" type="ORF">OS493_038536</name>
</gene>
<feature type="non-terminal residue" evidence="1">
    <location>
        <position position="117"/>
    </location>
</feature>
<proteinExistence type="predicted"/>
<sequence>AVSCKTLSVVNECRLHTEQFSKWDKVTLEVIIENGKEQNEKLSLTGHCSMSYLPNPLVIQRANVKVDFNGVYKELIQNNSSLLIGQIKPVVIENQDANSGFLMSLSNGFDVIACIFL</sequence>
<dbReference type="Proteomes" id="UP001163046">
    <property type="component" value="Unassembled WGS sequence"/>
</dbReference>
<reference evidence="1" key="1">
    <citation type="submission" date="2023-01" db="EMBL/GenBank/DDBJ databases">
        <title>Genome assembly of the deep-sea coral Lophelia pertusa.</title>
        <authorList>
            <person name="Herrera S."/>
            <person name="Cordes E."/>
        </authorList>
    </citation>
    <scope>NUCLEOTIDE SEQUENCE</scope>
    <source>
        <strain evidence="1">USNM1676648</strain>
        <tissue evidence="1">Polyp</tissue>
    </source>
</reference>
<keyword evidence="2" id="KW-1185">Reference proteome</keyword>
<evidence type="ECO:0000313" key="1">
    <source>
        <dbReference type="EMBL" id="KAJ7369498.1"/>
    </source>
</evidence>
<dbReference type="EMBL" id="MU826928">
    <property type="protein sequence ID" value="KAJ7369498.1"/>
    <property type="molecule type" value="Genomic_DNA"/>
</dbReference>
<comment type="caution">
    <text evidence="1">The sequence shown here is derived from an EMBL/GenBank/DDBJ whole genome shotgun (WGS) entry which is preliminary data.</text>
</comment>
<name>A0A9W9YU60_9CNID</name>
<protein>
    <submittedName>
        <fullName evidence="1">Uncharacterized protein</fullName>
    </submittedName>
</protein>
<organism evidence="1 2">
    <name type="scientific">Desmophyllum pertusum</name>
    <dbReference type="NCBI Taxonomy" id="174260"/>
    <lineage>
        <taxon>Eukaryota</taxon>
        <taxon>Metazoa</taxon>
        <taxon>Cnidaria</taxon>
        <taxon>Anthozoa</taxon>
        <taxon>Hexacorallia</taxon>
        <taxon>Scleractinia</taxon>
        <taxon>Caryophylliina</taxon>
        <taxon>Caryophylliidae</taxon>
        <taxon>Desmophyllum</taxon>
    </lineage>
</organism>